<evidence type="ECO:0000313" key="2">
    <source>
        <dbReference type="Proteomes" id="UP000183832"/>
    </source>
</evidence>
<dbReference type="AlphaFoldDB" id="A0A1J1I1L8"/>
<keyword evidence="2" id="KW-1185">Reference proteome</keyword>
<accession>A0A1J1I1L8</accession>
<name>A0A1J1I1L8_9DIPT</name>
<dbReference type="EMBL" id="CVRI01000038">
    <property type="protein sequence ID" value="CRK94224.1"/>
    <property type="molecule type" value="Genomic_DNA"/>
</dbReference>
<evidence type="ECO:0000313" key="1">
    <source>
        <dbReference type="EMBL" id="CRK94224.1"/>
    </source>
</evidence>
<organism evidence="1 2">
    <name type="scientific">Clunio marinus</name>
    <dbReference type="NCBI Taxonomy" id="568069"/>
    <lineage>
        <taxon>Eukaryota</taxon>
        <taxon>Metazoa</taxon>
        <taxon>Ecdysozoa</taxon>
        <taxon>Arthropoda</taxon>
        <taxon>Hexapoda</taxon>
        <taxon>Insecta</taxon>
        <taxon>Pterygota</taxon>
        <taxon>Neoptera</taxon>
        <taxon>Endopterygota</taxon>
        <taxon>Diptera</taxon>
        <taxon>Nematocera</taxon>
        <taxon>Chironomoidea</taxon>
        <taxon>Chironomidae</taxon>
        <taxon>Clunio</taxon>
    </lineage>
</organism>
<reference evidence="1 2" key="1">
    <citation type="submission" date="2015-04" db="EMBL/GenBank/DDBJ databases">
        <authorList>
            <person name="Syromyatnikov M.Y."/>
            <person name="Popov V.N."/>
        </authorList>
    </citation>
    <scope>NUCLEOTIDE SEQUENCE [LARGE SCALE GENOMIC DNA]</scope>
</reference>
<sequence>MNIVIHVRGEKEEIWQNINSALKKIAQLTMSRLGECSCFGKGRNLQCLVVQPVFKYITALQTKKTQKTFKIDDNAYIVGDQLIWEIQPELLGFVFRIYDV</sequence>
<protein>
    <submittedName>
        <fullName evidence="1">CLUMA_CG007739, isoform A</fullName>
    </submittedName>
</protein>
<dbReference type="Proteomes" id="UP000183832">
    <property type="component" value="Unassembled WGS sequence"/>
</dbReference>
<proteinExistence type="predicted"/>
<gene>
    <name evidence="1" type="ORF">CLUMA_CG007739</name>
</gene>